<feature type="compositionally biased region" description="Basic and acidic residues" evidence="9">
    <location>
        <begin position="88"/>
        <end position="121"/>
    </location>
</feature>
<keyword evidence="8 10" id="KW-0472">Membrane</keyword>
<feature type="region of interest" description="Disordered" evidence="9">
    <location>
        <begin position="37"/>
        <end position="121"/>
    </location>
</feature>
<gene>
    <name evidence="11" type="ORF">SteCoe_8118</name>
</gene>
<dbReference type="PANTHER" id="PTHR48176:SF1">
    <property type="entry name" value="DDRGK DOMAIN-CONTAINING PROTEIN 1"/>
    <property type="match status" value="1"/>
</dbReference>
<dbReference type="PANTHER" id="PTHR48176">
    <property type="entry name" value="DDRGK DOMAIN-CONTAINING PROTEIN 1"/>
    <property type="match status" value="1"/>
</dbReference>
<dbReference type="OrthoDB" id="2285710at2759"/>
<dbReference type="EMBL" id="MPUH01000120">
    <property type="protein sequence ID" value="OMJ89666.1"/>
    <property type="molecule type" value="Genomic_DNA"/>
</dbReference>
<dbReference type="Proteomes" id="UP000187209">
    <property type="component" value="Unassembled WGS sequence"/>
</dbReference>
<dbReference type="AlphaFoldDB" id="A0A1R2CL25"/>
<evidence type="ECO:0000256" key="3">
    <source>
        <dbReference type="ARBA" id="ARBA00018218"/>
    </source>
</evidence>
<keyword evidence="12" id="KW-1185">Reference proteome</keyword>
<dbReference type="FunFam" id="1.10.10.10:FF:000143">
    <property type="entry name" value="DDRGK domain-containing protein 1"/>
    <property type="match status" value="1"/>
</dbReference>
<feature type="compositionally biased region" description="Basic and acidic residues" evidence="9">
    <location>
        <begin position="59"/>
        <end position="81"/>
    </location>
</feature>
<dbReference type="Gene3D" id="1.10.10.10">
    <property type="entry name" value="Winged helix-like DNA-binding domain superfamily/Winged helix DNA-binding domain"/>
    <property type="match status" value="1"/>
</dbReference>
<feature type="transmembrane region" description="Helical" evidence="10">
    <location>
        <begin position="6"/>
        <end position="23"/>
    </location>
</feature>
<feature type="compositionally biased region" description="Acidic residues" evidence="9">
    <location>
        <begin position="49"/>
        <end position="58"/>
    </location>
</feature>
<comment type="subcellular location">
    <subcellularLocation>
        <location evidence="1">Endoplasmic reticulum membrane</location>
        <topology evidence="1">Single-pass membrane protein</topology>
    </subcellularLocation>
</comment>
<dbReference type="InterPro" id="IPR036388">
    <property type="entry name" value="WH-like_DNA-bd_sf"/>
</dbReference>
<dbReference type="GO" id="GO:0044389">
    <property type="term" value="F:ubiquitin-like protein ligase binding"/>
    <property type="evidence" value="ECO:0007669"/>
    <property type="project" value="TreeGrafter"/>
</dbReference>
<dbReference type="SMART" id="SM01128">
    <property type="entry name" value="DDRGK"/>
    <property type="match status" value="1"/>
</dbReference>
<comment type="similarity">
    <text evidence="2">Belongs to the DDRGK1 family.</text>
</comment>
<dbReference type="InterPro" id="IPR036390">
    <property type="entry name" value="WH_DNA-bd_sf"/>
</dbReference>
<keyword evidence="4 10" id="KW-0812">Transmembrane</keyword>
<dbReference type="GO" id="GO:0005789">
    <property type="term" value="C:endoplasmic reticulum membrane"/>
    <property type="evidence" value="ECO:0007669"/>
    <property type="project" value="UniProtKB-SubCell"/>
</dbReference>
<evidence type="ECO:0000313" key="11">
    <source>
        <dbReference type="EMBL" id="OMJ89666.1"/>
    </source>
</evidence>
<evidence type="ECO:0000256" key="7">
    <source>
        <dbReference type="ARBA" id="ARBA00022989"/>
    </source>
</evidence>
<sequence length="272" mass="31653">MLLEAVSGLILAVIIGFVIFWVLKERKQPEIPVQQAQVGNRMRMGGQAAEEEEEDKDDINEPKAAGRKEAAKQARKEEKKKQSAARKAAIEDMNRKAEEKEEIRRKREEEQEKKEQEEEERLKKIEEEKLKKEEEEYAQWKGSLVIESVGEEVQEETFTLEKFLEYIKLRKVVMIEDLANAFNLDGKTTVNRINELENTGYLSGILDDRGKYIYITPDEFLSFKKYIEARGRVSRLELCSEGNRLIRLNPTAEDKAKIEAEEKQLLDKEEKS</sequence>
<evidence type="ECO:0000256" key="8">
    <source>
        <dbReference type="ARBA" id="ARBA00023136"/>
    </source>
</evidence>
<name>A0A1R2CL25_9CILI</name>
<organism evidence="11 12">
    <name type="scientific">Stentor coeruleus</name>
    <dbReference type="NCBI Taxonomy" id="5963"/>
    <lineage>
        <taxon>Eukaryota</taxon>
        <taxon>Sar</taxon>
        <taxon>Alveolata</taxon>
        <taxon>Ciliophora</taxon>
        <taxon>Postciliodesmatophora</taxon>
        <taxon>Heterotrichea</taxon>
        <taxon>Heterotrichida</taxon>
        <taxon>Stentoridae</taxon>
        <taxon>Stentor</taxon>
    </lineage>
</organism>
<evidence type="ECO:0000256" key="4">
    <source>
        <dbReference type="ARBA" id="ARBA00022692"/>
    </source>
</evidence>
<evidence type="ECO:0000256" key="9">
    <source>
        <dbReference type="SAM" id="MobiDB-lite"/>
    </source>
</evidence>
<evidence type="ECO:0000256" key="5">
    <source>
        <dbReference type="ARBA" id="ARBA00022786"/>
    </source>
</evidence>
<dbReference type="InterPro" id="IPR050899">
    <property type="entry name" value="DDRGK_domain-containing"/>
</dbReference>
<comment type="caution">
    <text evidence="11">The sequence shown here is derived from an EMBL/GenBank/DDBJ whole genome shotgun (WGS) entry which is preliminary data.</text>
</comment>
<proteinExistence type="inferred from homology"/>
<dbReference type="Pfam" id="PF09756">
    <property type="entry name" value="DDRGK"/>
    <property type="match status" value="1"/>
</dbReference>
<evidence type="ECO:0000256" key="10">
    <source>
        <dbReference type="SAM" id="Phobius"/>
    </source>
</evidence>
<evidence type="ECO:0000256" key="2">
    <source>
        <dbReference type="ARBA" id="ARBA00009829"/>
    </source>
</evidence>
<evidence type="ECO:0000313" key="12">
    <source>
        <dbReference type="Proteomes" id="UP000187209"/>
    </source>
</evidence>
<accession>A0A1R2CL25</accession>
<reference evidence="11 12" key="1">
    <citation type="submission" date="2016-11" db="EMBL/GenBank/DDBJ databases">
        <title>The macronuclear genome of Stentor coeruleus: a giant cell with tiny introns.</title>
        <authorList>
            <person name="Slabodnick M."/>
            <person name="Ruby J.G."/>
            <person name="Reiff S.B."/>
            <person name="Swart E.C."/>
            <person name="Gosai S."/>
            <person name="Prabakaran S."/>
            <person name="Witkowska E."/>
            <person name="Larue G.E."/>
            <person name="Fisher S."/>
            <person name="Freeman R.M."/>
            <person name="Gunawardena J."/>
            <person name="Chu W."/>
            <person name="Stover N.A."/>
            <person name="Gregory B.D."/>
            <person name="Nowacki M."/>
            <person name="Derisi J."/>
            <person name="Roy S.W."/>
            <person name="Marshall W.F."/>
            <person name="Sood P."/>
        </authorList>
    </citation>
    <scope>NUCLEOTIDE SEQUENCE [LARGE SCALE GENOMIC DNA]</scope>
    <source>
        <strain evidence="11">WM001</strain>
    </source>
</reference>
<keyword evidence="7 10" id="KW-1133">Transmembrane helix</keyword>
<dbReference type="InterPro" id="IPR019153">
    <property type="entry name" value="DDRGK_dom-contain"/>
</dbReference>
<keyword evidence="5" id="KW-0833">Ubl conjugation pathway</keyword>
<protein>
    <recommendedName>
        <fullName evidence="3">DDRGK domain-containing protein 1</fullName>
    </recommendedName>
</protein>
<keyword evidence="6" id="KW-0256">Endoplasmic reticulum</keyword>
<dbReference type="SUPFAM" id="SSF46785">
    <property type="entry name" value="Winged helix' DNA-binding domain"/>
    <property type="match status" value="1"/>
</dbReference>
<evidence type="ECO:0000256" key="6">
    <source>
        <dbReference type="ARBA" id="ARBA00022824"/>
    </source>
</evidence>
<evidence type="ECO:0000256" key="1">
    <source>
        <dbReference type="ARBA" id="ARBA00004389"/>
    </source>
</evidence>